<sequence length="120" mass="12340">MTHVKRAVLALALLVHLAALYVPRVPGDGPDLFPGADKVAHVGVFALVVVAALWAGLPARWVVPLALVHAVLSEVLQGALLPGREGDPWDALADVAGVGLGWAAAVLVTRAGRRPSGPAR</sequence>
<keyword evidence="1" id="KW-0812">Transmembrane</keyword>
<proteinExistence type="predicted"/>
<dbReference type="Proteomes" id="UP000661894">
    <property type="component" value="Unassembled WGS sequence"/>
</dbReference>
<reference evidence="2 3" key="1">
    <citation type="submission" date="2020-08" db="EMBL/GenBank/DDBJ databases">
        <title>A Genomic Blueprint of the Chicken Gut Microbiome.</title>
        <authorList>
            <person name="Gilroy R."/>
            <person name="Ravi A."/>
            <person name="Getino M."/>
            <person name="Pursley I."/>
            <person name="Horton D.L."/>
            <person name="Alikhan N.-F."/>
            <person name="Baker D."/>
            <person name="Gharbi K."/>
            <person name="Hall N."/>
            <person name="Watson M."/>
            <person name="Adriaenssens E.M."/>
            <person name="Foster-Nyarko E."/>
            <person name="Jarju S."/>
            <person name="Secka A."/>
            <person name="Antonio M."/>
            <person name="Oren A."/>
            <person name="Chaudhuri R."/>
            <person name="La Ragione R.M."/>
            <person name="Hildebrand F."/>
            <person name="Pallen M.J."/>
        </authorList>
    </citation>
    <scope>NUCLEOTIDE SEQUENCE [LARGE SCALE GENOMIC DNA]</scope>
    <source>
        <strain evidence="2 3">Sa1BUA1</strain>
    </source>
</reference>
<keyword evidence="3" id="KW-1185">Reference proteome</keyword>
<keyword evidence="1" id="KW-0472">Membrane</keyword>
<dbReference type="PANTHER" id="PTHR28008">
    <property type="entry name" value="DOMAIN PROTEIN, PUTATIVE (AFU_ORTHOLOGUE AFUA_3G10980)-RELATED"/>
    <property type="match status" value="1"/>
</dbReference>
<dbReference type="EMBL" id="JACSPO010000001">
    <property type="protein sequence ID" value="MBD8061423.1"/>
    <property type="molecule type" value="Genomic_DNA"/>
</dbReference>
<evidence type="ECO:0000313" key="3">
    <source>
        <dbReference type="Proteomes" id="UP000661894"/>
    </source>
</evidence>
<keyword evidence="1" id="KW-1133">Transmembrane helix</keyword>
<organism evidence="2 3">
    <name type="scientific">Oceanitalea stevensii</name>
    <dbReference type="NCBI Taxonomy" id="2763072"/>
    <lineage>
        <taxon>Bacteria</taxon>
        <taxon>Bacillati</taxon>
        <taxon>Actinomycetota</taxon>
        <taxon>Actinomycetes</taxon>
        <taxon>Micrococcales</taxon>
        <taxon>Bogoriellaceae</taxon>
        <taxon>Georgenia</taxon>
    </lineage>
</organism>
<accession>A0ABR8Z056</accession>
<feature type="transmembrane region" description="Helical" evidence="1">
    <location>
        <begin position="40"/>
        <end position="57"/>
    </location>
</feature>
<comment type="caution">
    <text evidence="2">The sequence shown here is derived from an EMBL/GenBank/DDBJ whole genome shotgun (WGS) entry which is preliminary data.</text>
</comment>
<dbReference type="PANTHER" id="PTHR28008:SF1">
    <property type="entry name" value="DOMAIN PROTEIN, PUTATIVE (AFU_ORTHOLOGUE AFUA_3G10980)-RELATED"/>
    <property type="match status" value="1"/>
</dbReference>
<evidence type="ECO:0000313" key="2">
    <source>
        <dbReference type="EMBL" id="MBD8061423.1"/>
    </source>
</evidence>
<evidence type="ECO:0000256" key="1">
    <source>
        <dbReference type="SAM" id="Phobius"/>
    </source>
</evidence>
<gene>
    <name evidence="2" type="ORF">H9624_03685</name>
</gene>
<protein>
    <submittedName>
        <fullName evidence="2">VanZ family protein</fullName>
    </submittedName>
</protein>
<name>A0ABR8Z056_9MICO</name>